<evidence type="ECO:0000256" key="7">
    <source>
        <dbReference type="RuleBase" id="RU361267"/>
    </source>
</evidence>
<proteinExistence type="inferred from homology"/>
<dbReference type="InterPro" id="IPR004552">
    <property type="entry name" value="AGP_acyltrans"/>
</dbReference>
<organism evidence="10 11">
    <name type="scientific">Butyricicoccus intestinisimiae</name>
    <dbReference type="NCBI Taxonomy" id="2841509"/>
    <lineage>
        <taxon>Bacteria</taxon>
        <taxon>Bacillati</taxon>
        <taxon>Bacillota</taxon>
        <taxon>Clostridia</taxon>
        <taxon>Eubacteriales</taxon>
        <taxon>Butyricicoccaceae</taxon>
        <taxon>Butyricicoccus</taxon>
    </lineage>
</organism>
<keyword evidence="8" id="KW-1133">Transmembrane helix</keyword>
<keyword evidence="11" id="KW-1185">Reference proteome</keyword>
<evidence type="ECO:0000256" key="4">
    <source>
        <dbReference type="ARBA" id="ARBA00022679"/>
    </source>
</evidence>
<evidence type="ECO:0000256" key="1">
    <source>
        <dbReference type="ARBA" id="ARBA00005189"/>
    </source>
</evidence>
<dbReference type="GO" id="GO:0016746">
    <property type="term" value="F:acyltransferase activity"/>
    <property type="evidence" value="ECO:0007669"/>
    <property type="project" value="UniProtKB-KW"/>
</dbReference>
<keyword evidence="5 7" id="KW-0443">Lipid metabolism</keyword>
<comment type="similarity">
    <text evidence="2 7">Belongs to the 1-acyl-sn-glycerol-3-phosphate acyltransferase family.</text>
</comment>
<dbReference type="EMBL" id="JAHLQI010000002">
    <property type="protein sequence ID" value="MBU5489841.1"/>
    <property type="molecule type" value="Genomic_DNA"/>
</dbReference>
<dbReference type="InterPro" id="IPR002123">
    <property type="entry name" value="Plipid/glycerol_acylTrfase"/>
</dbReference>
<evidence type="ECO:0000256" key="8">
    <source>
        <dbReference type="SAM" id="Phobius"/>
    </source>
</evidence>
<keyword evidence="6 7" id="KW-0012">Acyltransferase</keyword>
<name>A0ABS6EQ97_9FIRM</name>
<dbReference type="EC" id="2.3.1.51" evidence="7"/>
<dbReference type="SMART" id="SM00563">
    <property type="entry name" value="PlsC"/>
    <property type="match status" value="1"/>
</dbReference>
<feature type="domain" description="Phospholipid/glycerol acyltransferase" evidence="9">
    <location>
        <begin position="73"/>
        <end position="187"/>
    </location>
</feature>
<keyword evidence="7" id="KW-1208">Phospholipid metabolism</keyword>
<keyword evidence="8" id="KW-0472">Membrane</keyword>
<comment type="catalytic activity">
    <reaction evidence="7">
        <text>a 1-acyl-sn-glycero-3-phosphate + an acyl-CoA = a 1,2-diacyl-sn-glycero-3-phosphate + CoA</text>
        <dbReference type="Rhea" id="RHEA:19709"/>
        <dbReference type="ChEBI" id="CHEBI:57287"/>
        <dbReference type="ChEBI" id="CHEBI:57970"/>
        <dbReference type="ChEBI" id="CHEBI:58342"/>
        <dbReference type="ChEBI" id="CHEBI:58608"/>
        <dbReference type="EC" id="2.3.1.51"/>
    </reaction>
</comment>
<keyword evidence="4 7" id="KW-0808">Transferase</keyword>
<accession>A0ABS6EQ97</accession>
<dbReference type="PANTHER" id="PTHR10434:SF64">
    <property type="entry name" value="1-ACYL-SN-GLYCEROL-3-PHOSPHATE ACYLTRANSFERASE-RELATED"/>
    <property type="match status" value="1"/>
</dbReference>
<keyword evidence="3 7" id="KW-0444">Lipid biosynthesis</keyword>
<comment type="pathway">
    <text evidence="1">Lipid metabolism.</text>
</comment>
<feature type="transmembrane region" description="Helical" evidence="8">
    <location>
        <begin position="6"/>
        <end position="25"/>
    </location>
</feature>
<evidence type="ECO:0000256" key="5">
    <source>
        <dbReference type="ARBA" id="ARBA00023098"/>
    </source>
</evidence>
<protein>
    <recommendedName>
        <fullName evidence="7">1-acyl-sn-glycerol-3-phosphate acyltransferase</fullName>
        <ecNumber evidence="7">2.3.1.51</ecNumber>
    </recommendedName>
</protein>
<evidence type="ECO:0000313" key="10">
    <source>
        <dbReference type="EMBL" id="MBU5489841.1"/>
    </source>
</evidence>
<evidence type="ECO:0000256" key="3">
    <source>
        <dbReference type="ARBA" id="ARBA00022516"/>
    </source>
</evidence>
<reference evidence="10 11" key="1">
    <citation type="submission" date="2021-06" db="EMBL/GenBank/DDBJ databases">
        <authorList>
            <person name="Sun Q."/>
            <person name="Li D."/>
        </authorList>
    </citation>
    <scope>NUCLEOTIDE SEQUENCE [LARGE SCALE GENOMIC DNA]</scope>
    <source>
        <strain evidence="10 11">MSJd-7</strain>
    </source>
</reference>
<keyword evidence="8" id="KW-0812">Transmembrane</keyword>
<evidence type="ECO:0000256" key="6">
    <source>
        <dbReference type="ARBA" id="ARBA00023315"/>
    </source>
</evidence>
<comment type="caution">
    <text evidence="10">The sequence shown here is derived from an EMBL/GenBank/DDBJ whole genome shotgun (WGS) entry which is preliminary data.</text>
</comment>
<keyword evidence="7" id="KW-0594">Phospholipid biosynthesis</keyword>
<sequence>MIHTILWAIYFILYLIIVSPMRAYYAHQIKKGNREKVQAGVDRMVHNWAHRLLWMAGAKVIVDGKENIPQGTAVFVSNHQSDFDIPVVLACVGQPRALMAKVSLAKIPGLRSWMDLLQCVYVDREDEKQAVRALMDATRLVKSGVSMTIFPEGTRSKGGPVKEFKGGAFRAATSAKVPVVPVTIDGSFHLLEERYRIHSGTVHVTIHKPIETAGMSRQEVRELPERVREEILSVMDDAYRGA</sequence>
<evidence type="ECO:0000313" key="11">
    <source>
        <dbReference type="Proteomes" id="UP000783588"/>
    </source>
</evidence>
<gene>
    <name evidence="10" type="ORF">KQI75_04265</name>
</gene>
<dbReference type="Proteomes" id="UP000783588">
    <property type="component" value="Unassembled WGS sequence"/>
</dbReference>
<evidence type="ECO:0000256" key="2">
    <source>
        <dbReference type="ARBA" id="ARBA00008655"/>
    </source>
</evidence>
<dbReference type="PANTHER" id="PTHR10434">
    <property type="entry name" value="1-ACYL-SN-GLYCEROL-3-PHOSPHATE ACYLTRANSFERASE"/>
    <property type="match status" value="1"/>
</dbReference>
<evidence type="ECO:0000259" key="9">
    <source>
        <dbReference type="SMART" id="SM00563"/>
    </source>
</evidence>
<comment type="domain">
    <text evidence="7">The HXXXXD motif is essential for acyltransferase activity and may constitute the binding site for the phosphate moiety of the glycerol-3-phosphate.</text>
</comment>
<dbReference type="NCBIfam" id="TIGR00530">
    <property type="entry name" value="AGP_acyltrn"/>
    <property type="match status" value="1"/>
</dbReference>
<dbReference type="CDD" id="cd07989">
    <property type="entry name" value="LPLAT_AGPAT-like"/>
    <property type="match status" value="1"/>
</dbReference>
<dbReference type="RefSeq" id="WP_216469498.1">
    <property type="nucleotide sequence ID" value="NZ_JAHLQI010000002.1"/>
</dbReference>
<dbReference type="Pfam" id="PF01553">
    <property type="entry name" value="Acyltransferase"/>
    <property type="match status" value="1"/>
</dbReference>